<sequence>MKKITILFVMLTSLFAVNKTSAQSEPFIGQIAVVAFNYAPQGWAKCEGQLMSIQQNQALFALLGTTYGGDGVTTFRLPDLRGRVPMGDGTGSGLTPRVLGEMSGSETNTLTIAQMPMHSHSVNASTVDGDQNLPTGNIPANTKGLDKEYTASAANTTMSPSMIGVSGGSQPVNNMQPYTTLTYIIATQGIWPSRP</sequence>
<accession>A0A1G4V7M4</accession>
<feature type="domain" description="Baseplate structural protein Gp10 C-terminal" evidence="3">
    <location>
        <begin position="100"/>
        <end position="181"/>
    </location>
</feature>
<evidence type="ECO:0000259" key="2">
    <source>
        <dbReference type="Pfam" id="PF07484"/>
    </source>
</evidence>
<dbReference type="Proteomes" id="UP000182124">
    <property type="component" value="Unassembled WGS sequence"/>
</dbReference>
<feature type="signal peptide" evidence="1">
    <location>
        <begin position="1"/>
        <end position="22"/>
    </location>
</feature>
<dbReference type="eggNOG" id="COG4675">
    <property type="taxonomic scope" value="Bacteria"/>
</dbReference>
<keyword evidence="1" id="KW-0732">Signal</keyword>
<dbReference type="InterPro" id="IPR037053">
    <property type="entry name" value="Phage_tail_collar_dom_sf"/>
</dbReference>
<feature type="chain" id="PRO_5010219626" evidence="1">
    <location>
        <begin position="23"/>
        <end position="195"/>
    </location>
</feature>
<dbReference type="Gene3D" id="3.90.1340.10">
    <property type="entry name" value="Phage tail collar domain"/>
    <property type="match status" value="1"/>
</dbReference>
<dbReference type="EMBL" id="FMTY01000001">
    <property type="protein sequence ID" value="SCX02514.1"/>
    <property type="molecule type" value="Genomic_DNA"/>
</dbReference>
<evidence type="ECO:0000256" key="1">
    <source>
        <dbReference type="SAM" id="SignalP"/>
    </source>
</evidence>
<dbReference type="RefSeq" id="WP_023575564.1">
    <property type="nucleotide sequence ID" value="NZ_CBCSBQ010000005.1"/>
</dbReference>
<dbReference type="STRING" id="329186.SAMN02927925_00520"/>
<proteinExistence type="predicted"/>
<feature type="domain" description="Phage tail collar" evidence="2">
    <location>
        <begin position="29"/>
        <end position="85"/>
    </location>
</feature>
<organism evidence="4 5">
    <name type="scientific">Flavobacterium saliperosum</name>
    <dbReference type="NCBI Taxonomy" id="329186"/>
    <lineage>
        <taxon>Bacteria</taxon>
        <taxon>Pseudomonadati</taxon>
        <taxon>Bacteroidota</taxon>
        <taxon>Flavobacteriia</taxon>
        <taxon>Flavobacteriales</taxon>
        <taxon>Flavobacteriaceae</taxon>
        <taxon>Flavobacterium</taxon>
    </lineage>
</organism>
<protein>
    <submittedName>
        <fullName evidence="4">Microcystin-dependent protein</fullName>
    </submittedName>
</protein>
<name>A0A1G4V7M4_9FLAO</name>
<dbReference type="InterPro" id="IPR011083">
    <property type="entry name" value="Phage_tail_collar_dom"/>
</dbReference>
<gene>
    <name evidence="4" type="ORF">SAMN02927925_00520</name>
</gene>
<reference evidence="4 5" key="1">
    <citation type="submission" date="2016-10" db="EMBL/GenBank/DDBJ databases">
        <authorList>
            <person name="de Groot N.N."/>
        </authorList>
    </citation>
    <scope>NUCLEOTIDE SEQUENCE [LARGE SCALE GENOMIC DNA]</scope>
    <source>
        <strain evidence="4 5">CGMCC 1.3801</strain>
    </source>
</reference>
<dbReference type="InterPro" id="IPR053827">
    <property type="entry name" value="Gp10_C"/>
</dbReference>
<dbReference type="AlphaFoldDB" id="A0A1G4V7M4"/>
<evidence type="ECO:0000313" key="5">
    <source>
        <dbReference type="Proteomes" id="UP000182124"/>
    </source>
</evidence>
<dbReference type="Pfam" id="PF07484">
    <property type="entry name" value="Collar"/>
    <property type="match status" value="1"/>
</dbReference>
<dbReference type="Pfam" id="PF21939">
    <property type="entry name" value="Gp10_C"/>
    <property type="match status" value="1"/>
</dbReference>
<dbReference type="SUPFAM" id="SSF88874">
    <property type="entry name" value="Receptor-binding domain of short tail fibre protein gp12"/>
    <property type="match status" value="1"/>
</dbReference>
<evidence type="ECO:0000259" key="3">
    <source>
        <dbReference type="Pfam" id="PF21939"/>
    </source>
</evidence>
<evidence type="ECO:0000313" key="4">
    <source>
        <dbReference type="EMBL" id="SCX02514.1"/>
    </source>
</evidence>